<dbReference type="InterPro" id="IPR023401">
    <property type="entry name" value="ODC_N"/>
</dbReference>
<sequence>MKILTQADVARLGAYRDIVEALREGFRAEIETPVRHHHDITDVATLLLMPAWSKDWAGLKTVVFKSDNAAQGLPTIQASYLLIEQKTGETVAMMDGGEITRRRTAAASALAADYLARKDAETMTLVGAGALSSHFALAHAAVRPVKRVFIYTRSLPKGEALAAELAQRGLEAHAVTDLEHAVRQSDIVTCVTTSTAPIVKGAWLKPGAHVDLAGAFKPTMRETDGDVVARSSVYVDTREGALAEAGDLLQARDEGKFDFAHVKGDLFDLCRGKVQGRASDEEITLFKSAGTAIEDLATAIMLYQKAR</sequence>
<dbReference type="GO" id="GO:0016491">
    <property type="term" value="F:oxidoreductase activity"/>
    <property type="evidence" value="ECO:0007669"/>
    <property type="project" value="UniProtKB-ARBA"/>
</dbReference>
<dbReference type="AlphaFoldDB" id="A0A2W2BT11"/>
<dbReference type="PIRSF" id="PIRSF001439">
    <property type="entry name" value="CryM"/>
    <property type="match status" value="1"/>
</dbReference>
<dbReference type="Pfam" id="PF02423">
    <property type="entry name" value="OCD_Mu_crystall"/>
    <property type="match status" value="1"/>
</dbReference>
<dbReference type="InterPro" id="IPR036291">
    <property type="entry name" value="NAD(P)-bd_dom_sf"/>
</dbReference>
<dbReference type="FunFam" id="3.40.50.720:FF:000311">
    <property type="entry name" value="Ornithine cyclodeaminase"/>
    <property type="match status" value="1"/>
</dbReference>
<dbReference type="GO" id="GO:0019752">
    <property type="term" value="P:carboxylic acid metabolic process"/>
    <property type="evidence" value="ECO:0007669"/>
    <property type="project" value="UniProtKB-ARBA"/>
</dbReference>
<dbReference type="PANTHER" id="PTHR13812:SF19">
    <property type="entry name" value="KETIMINE REDUCTASE MU-CRYSTALLIN"/>
    <property type="match status" value="1"/>
</dbReference>
<protein>
    <submittedName>
        <fullName evidence="2">Ornithine cyclodeaminase family protein</fullName>
    </submittedName>
</protein>
<dbReference type="RefSeq" id="WP_111198823.1">
    <property type="nucleotide sequence ID" value="NZ_QKVK01000005.1"/>
</dbReference>
<evidence type="ECO:0000256" key="1">
    <source>
        <dbReference type="ARBA" id="ARBA00008903"/>
    </source>
</evidence>
<proteinExistence type="inferred from homology"/>
<dbReference type="NCBIfam" id="NF004793">
    <property type="entry name" value="PRK06141.1"/>
    <property type="match status" value="1"/>
</dbReference>
<evidence type="ECO:0000313" key="2">
    <source>
        <dbReference type="EMBL" id="PZF76586.1"/>
    </source>
</evidence>
<dbReference type="Proteomes" id="UP000248795">
    <property type="component" value="Unassembled WGS sequence"/>
</dbReference>
<keyword evidence="3" id="KW-1185">Reference proteome</keyword>
<accession>A0A2W2BT11</accession>
<gene>
    <name evidence="2" type="ORF">DK847_12350</name>
</gene>
<evidence type="ECO:0000313" key="3">
    <source>
        <dbReference type="Proteomes" id="UP000248795"/>
    </source>
</evidence>
<dbReference type="GO" id="GO:0005737">
    <property type="term" value="C:cytoplasm"/>
    <property type="evidence" value="ECO:0007669"/>
    <property type="project" value="TreeGrafter"/>
</dbReference>
<reference evidence="3" key="1">
    <citation type="submission" date="2018-06" db="EMBL/GenBank/DDBJ databases">
        <title>Aestuariibacter litoralis strain KCTC 52945T.</title>
        <authorList>
            <person name="Li X."/>
            <person name="Salam N."/>
            <person name="Li J.-L."/>
            <person name="Chen Y.-M."/>
            <person name="Yang Z.-W."/>
            <person name="Zhang L.-Y."/>
            <person name="Han M.-X."/>
            <person name="Xiao M."/>
            <person name="Li W.-J."/>
        </authorList>
    </citation>
    <scope>NUCLEOTIDE SEQUENCE [LARGE SCALE GENOMIC DNA]</scope>
    <source>
        <strain evidence="3">KCTC 52945</strain>
    </source>
</reference>
<dbReference type="InterPro" id="IPR003462">
    <property type="entry name" value="ODC_Mu_crystall"/>
</dbReference>
<dbReference type="SUPFAM" id="SSF51735">
    <property type="entry name" value="NAD(P)-binding Rossmann-fold domains"/>
    <property type="match status" value="1"/>
</dbReference>
<name>A0A2W2BT11_9HYPH</name>
<organism evidence="2 3">
    <name type="scientific">Aestuariivirga litoralis</name>
    <dbReference type="NCBI Taxonomy" id="2650924"/>
    <lineage>
        <taxon>Bacteria</taxon>
        <taxon>Pseudomonadati</taxon>
        <taxon>Pseudomonadota</taxon>
        <taxon>Alphaproteobacteria</taxon>
        <taxon>Hyphomicrobiales</taxon>
        <taxon>Aestuariivirgaceae</taxon>
        <taxon>Aestuariivirga</taxon>
    </lineage>
</organism>
<dbReference type="PANTHER" id="PTHR13812">
    <property type="entry name" value="KETIMINE REDUCTASE MU-CRYSTALLIN"/>
    <property type="match status" value="1"/>
</dbReference>
<dbReference type="EMBL" id="QKVK01000005">
    <property type="protein sequence ID" value="PZF76586.1"/>
    <property type="molecule type" value="Genomic_DNA"/>
</dbReference>
<dbReference type="Gene3D" id="3.30.1780.10">
    <property type="entry name" value="ornithine cyclodeaminase, domain 1"/>
    <property type="match status" value="1"/>
</dbReference>
<comment type="similarity">
    <text evidence="1">Belongs to the ornithine cyclodeaminase/mu-crystallin family.</text>
</comment>
<dbReference type="Gene3D" id="3.40.50.720">
    <property type="entry name" value="NAD(P)-binding Rossmann-like Domain"/>
    <property type="match status" value="1"/>
</dbReference>
<comment type="caution">
    <text evidence="2">The sequence shown here is derived from an EMBL/GenBank/DDBJ whole genome shotgun (WGS) entry which is preliminary data.</text>
</comment>